<name>A0A1Y1I3R8_KLENI</name>
<feature type="transmembrane region" description="Helical" evidence="6">
    <location>
        <begin position="499"/>
        <end position="521"/>
    </location>
</feature>
<keyword evidence="2 6" id="KW-0812">Transmembrane</keyword>
<feature type="transmembrane region" description="Helical" evidence="6">
    <location>
        <begin position="370"/>
        <end position="391"/>
    </location>
</feature>
<reference evidence="8 9" key="1">
    <citation type="journal article" date="2014" name="Nat. Commun.">
        <title>Klebsormidium flaccidum genome reveals primary factors for plant terrestrial adaptation.</title>
        <authorList>
            <person name="Hori K."/>
            <person name="Maruyama F."/>
            <person name="Fujisawa T."/>
            <person name="Togashi T."/>
            <person name="Yamamoto N."/>
            <person name="Seo M."/>
            <person name="Sato S."/>
            <person name="Yamada T."/>
            <person name="Mori H."/>
            <person name="Tajima N."/>
            <person name="Moriyama T."/>
            <person name="Ikeuchi M."/>
            <person name="Watanabe M."/>
            <person name="Wada H."/>
            <person name="Kobayashi K."/>
            <person name="Saito M."/>
            <person name="Masuda T."/>
            <person name="Sasaki-Sekimoto Y."/>
            <person name="Mashiguchi K."/>
            <person name="Awai K."/>
            <person name="Shimojima M."/>
            <person name="Masuda S."/>
            <person name="Iwai M."/>
            <person name="Nobusawa T."/>
            <person name="Narise T."/>
            <person name="Kondo S."/>
            <person name="Saito H."/>
            <person name="Sato R."/>
            <person name="Murakawa M."/>
            <person name="Ihara Y."/>
            <person name="Oshima-Yamada Y."/>
            <person name="Ohtaka K."/>
            <person name="Satoh M."/>
            <person name="Sonobe K."/>
            <person name="Ishii M."/>
            <person name="Ohtani R."/>
            <person name="Kanamori-Sato M."/>
            <person name="Honoki R."/>
            <person name="Miyazaki D."/>
            <person name="Mochizuki H."/>
            <person name="Umetsu J."/>
            <person name="Higashi K."/>
            <person name="Shibata D."/>
            <person name="Kamiya Y."/>
            <person name="Sato N."/>
            <person name="Nakamura Y."/>
            <person name="Tabata S."/>
            <person name="Ida S."/>
            <person name="Kurokawa K."/>
            <person name="Ohta H."/>
        </authorList>
    </citation>
    <scope>NUCLEOTIDE SEQUENCE [LARGE SCALE GENOMIC DNA]</scope>
    <source>
        <strain evidence="8 9">NIES-2285</strain>
    </source>
</reference>
<dbReference type="GO" id="GO:0046583">
    <property type="term" value="F:monoatomic cation efflux transmembrane transporter activity"/>
    <property type="evidence" value="ECO:0000318"/>
    <property type="project" value="GO_Central"/>
</dbReference>
<dbReference type="OrthoDB" id="510272at2759"/>
<keyword evidence="3 6" id="KW-1133">Transmembrane helix</keyword>
<dbReference type="InterPro" id="IPR052951">
    <property type="entry name" value="Tellurite_res_ion_channel"/>
</dbReference>
<keyword evidence="4 6" id="KW-0472">Membrane</keyword>
<evidence type="ECO:0000313" key="9">
    <source>
        <dbReference type="Proteomes" id="UP000054558"/>
    </source>
</evidence>
<dbReference type="Proteomes" id="UP000054558">
    <property type="component" value="Unassembled WGS sequence"/>
</dbReference>
<dbReference type="OMA" id="VHSTHED"/>
<evidence type="ECO:0000256" key="2">
    <source>
        <dbReference type="ARBA" id="ARBA00022692"/>
    </source>
</evidence>
<feature type="transmembrane region" description="Helical" evidence="6">
    <location>
        <begin position="528"/>
        <end position="546"/>
    </location>
</feature>
<dbReference type="Pfam" id="PF03595">
    <property type="entry name" value="SLAC1"/>
    <property type="match status" value="1"/>
</dbReference>
<feature type="transmembrane region" description="Helical" evidence="6">
    <location>
        <begin position="304"/>
        <end position="328"/>
    </location>
</feature>
<dbReference type="Pfam" id="PF14340">
    <property type="entry name" value="DUF4395"/>
    <property type="match status" value="1"/>
</dbReference>
<keyword evidence="9" id="KW-1185">Reference proteome</keyword>
<comment type="subcellular location">
    <subcellularLocation>
        <location evidence="1">Membrane</location>
        <topology evidence="1">Multi-pass membrane protein</topology>
    </subcellularLocation>
</comment>
<feature type="transmembrane region" description="Helical" evidence="6">
    <location>
        <begin position="273"/>
        <end position="292"/>
    </location>
</feature>
<feature type="transmembrane region" description="Helical" evidence="6">
    <location>
        <begin position="437"/>
        <end position="459"/>
    </location>
</feature>
<proteinExistence type="predicted"/>
<evidence type="ECO:0000313" key="8">
    <source>
        <dbReference type="EMBL" id="GAQ85585.1"/>
    </source>
</evidence>
<evidence type="ECO:0000256" key="1">
    <source>
        <dbReference type="ARBA" id="ARBA00004141"/>
    </source>
</evidence>
<feature type="compositionally biased region" description="Basic and acidic residues" evidence="5">
    <location>
        <begin position="34"/>
        <end position="46"/>
    </location>
</feature>
<feature type="transmembrane region" description="Helical" evidence="6">
    <location>
        <begin position="70"/>
        <end position="89"/>
    </location>
</feature>
<evidence type="ECO:0000256" key="4">
    <source>
        <dbReference type="ARBA" id="ARBA00023136"/>
    </source>
</evidence>
<feature type="transmembrane region" description="Helical" evidence="6">
    <location>
        <begin position="403"/>
        <end position="425"/>
    </location>
</feature>
<feature type="transmembrane region" description="Helical" evidence="6">
    <location>
        <begin position="109"/>
        <end position="129"/>
    </location>
</feature>
<dbReference type="AlphaFoldDB" id="A0A1Y1I3R8"/>
<accession>A0A1Y1I3R8</accession>
<dbReference type="Gene3D" id="1.50.10.150">
    <property type="entry name" value="Voltage-dependent anion channel"/>
    <property type="match status" value="1"/>
</dbReference>
<dbReference type="InterPro" id="IPR004695">
    <property type="entry name" value="SLAC1/Mae1/Ssu1/TehA"/>
</dbReference>
<evidence type="ECO:0000256" key="5">
    <source>
        <dbReference type="SAM" id="MobiDB-lite"/>
    </source>
</evidence>
<dbReference type="GO" id="GO:0005886">
    <property type="term" value="C:plasma membrane"/>
    <property type="evidence" value="ECO:0000318"/>
    <property type="project" value="GO_Central"/>
</dbReference>
<feature type="transmembrane region" description="Helical" evidence="6">
    <location>
        <begin position="558"/>
        <end position="577"/>
    </location>
</feature>
<feature type="region of interest" description="Disordered" evidence="5">
    <location>
        <begin position="1"/>
        <end position="46"/>
    </location>
</feature>
<feature type="non-terminal residue" evidence="8">
    <location>
        <position position="578"/>
    </location>
</feature>
<dbReference type="EMBL" id="DF237192">
    <property type="protein sequence ID" value="GAQ85585.1"/>
    <property type="molecule type" value="Genomic_DNA"/>
</dbReference>
<gene>
    <name evidence="8" type="ORF">KFL_002430010</name>
</gene>
<feature type="compositionally biased region" description="Basic and acidic residues" evidence="5">
    <location>
        <begin position="1"/>
        <end position="12"/>
    </location>
</feature>
<evidence type="ECO:0000256" key="3">
    <source>
        <dbReference type="ARBA" id="ARBA00022989"/>
    </source>
</evidence>
<dbReference type="InterPro" id="IPR025508">
    <property type="entry name" value="DUF4395"/>
</dbReference>
<evidence type="ECO:0000259" key="7">
    <source>
        <dbReference type="Pfam" id="PF14340"/>
    </source>
</evidence>
<dbReference type="PANTHER" id="PTHR37955">
    <property type="entry name" value="TELLURITE RESISTANCE PROTEIN TEHA"/>
    <property type="match status" value="1"/>
</dbReference>
<feature type="transmembrane region" description="Helical" evidence="6">
    <location>
        <begin position="141"/>
        <end position="160"/>
    </location>
</feature>
<feature type="transmembrane region" description="Helical" evidence="6">
    <location>
        <begin position="172"/>
        <end position="196"/>
    </location>
</feature>
<feature type="transmembrane region" description="Helical" evidence="6">
    <location>
        <begin position="471"/>
        <end position="493"/>
    </location>
</feature>
<dbReference type="PANTHER" id="PTHR37955:SF1">
    <property type="entry name" value="DEP DOMAIN-CONTAINING PROTEIN"/>
    <property type="match status" value="1"/>
</dbReference>
<dbReference type="InterPro" id="IPR038665">
    <property type="entry name" value="Voltage-dep_anion_channel_sf"/>
</dbReference>
<feature type="domain" description="DUF4395" evidence="7">
    <location>
        <begin position="66"/>
        <end position="197"/>
    </location>
</feature>
<protein>
    <recommendedName>
        <fullName evidence="7">DUF4395 domain-containing protein</fullName>
    </recommendedName>
</protein>
<sequence>MEEFANHVEASLKEPQLVSAGGPPGFPTGTGRPDGGEKEPKTADRASRCRARAGSLVPFFWFPQKVNENVARLTSGTVVLICVLSIIFRAQQTIAFATGGLAADYLSRIVFGGIFSPIGVTSSVIAAFLPKAYVDGAPKQFAVFCGFFFSFMAALIFFAAENTIAASCFLAALAGAAALECFINFCAGCWMFGLLVKAGLVSGEFKDEAHAMLRDLEAGDAWDDVKPLNAKTTDAVFMGSLPERAADVALYYKVDKSDEFRKEDRHFIRHTQVSWFAAPMGLAGLACVWVPAQDAIHTPKGLWQGFGIASAVVFAVLLTLYASRCLFYPRKIAKEWAHPVYSNFFSTVTITLLLYAYVAAAGDRPRLCEVLFWIAAPIQLLLAVIMVARWIRSPFFLHSVNPAWMIPVLGNFVAAFVAPFVQGYVSKTLEFQEAGYLWFSFALLMWLVLLTLTLTRVITSGNLEEKLRPSVFIYMAAPAMAGLAYLSLTLGVWDEFTRILFFISWVWFFVMCWLGITGYFWSRFEMASWAYVFPLATLALFSLEYHSHLRTAFTPVPAIASLVALCVAAYMCLGFTVL</sequence>
<feature type="transmembrane region" description="Helical" evidence="6">
    <location>
        <begin position="340"/>
        <end position="358"/>
    </location>
</feature>
<evidence type="ECO:0000256" key="6">
    <source>
        <dbReference type="SAM" id="Phobius"/>
    </source>
</evidence>
<organism evidence="8 9">
    <name type="scientific">Klebsormidium nitens</name>
    <name type="common">Green alga</name>
    <name type="synonym">Ulothrix nitens</name>
    <dbReference type="NCBI Taxonomy" id="105231"/>
    <lineage>
        <taxon>Eukaryota</taxon>
        <taxon>Viridiplantae</taxon>
        <taxon>Streptophyta</taxon>
        <taxon>Klebsormidiophyceae</taxon>
        <taxon>Klebsormidiales</taxon>
        <taxon>Klebsormidiaceae</taxon>
        <taxon>Klebsormidium</taxon>
    </lineage>
</organism>